<dbReference type="PANTHER" id="PTHR33086:SF94">
    <property type="entry name" value="EXPRESSED PROTEIN"/>
    <property type="match status" value="1"/>
</dbReference>
<evidence type="ECO:0000313" key="3">
    <source>
        <dbReference type="EnsemblPlants" id="LPERR03G28990.1"/>
    </source>
</evidence>
<dbReference type="EnsemblPlants" id="LPERR03G28990.1">
    <property type="protein sequence ID" value="LPERR03G28990.1"/>
    <property type="gene ID" value="LPERR03G28990"/>
</dbReference>
<dbReference type="InterPro" id="IPR011676">
    <property type="entry name" value="DUF1618"/>
</dbReference>
<keyword evidence="1" id="KW-1133">Transmembrane helix</keyword>
<evidence type="ECO:0000259" key="2">
    <source>
        <dbReference type="Pfam" id="PF07762"/>
    </source>
</evidence>
<reference evidence="3 4" key="1">
    <citation type="submission" date="2012-08" db="EMBL/GenBank/DDBJ databases">
        <title>Oryza genome evolution.</title>
        <authorList>
            <person name="Wing R.A."/>
        </authorList>
    </citation>
    <scope>NUCLEOTIDE SEQUENCE</scope>
</reference>
<organism evidence="3 4">
    <name type="scientific">Leersia perrieri</name>
    <dbReference type="NCBI Taxonomy" id="77586"/>
    <lineage>
        <taxon>Eukaryota</taxon>
        <taxon>Viridiplantae</taxon>
        <taxon>Streptophyta</taxon>
        <taxon>Embryophyta</taxon>
        <taxon>Tracheophyta</taxon>
        <taxon>Spermatophyta</taxon>
        <taxon>Magnoliopsida</taxon>
        <taxon>Liliopsida</taxon>
        <taxon>Poales</taxon>
        <taxon>Poaceae</taxon>
        <taxon>BOP clade</taxon>
        <taxon>Oryzoideae</taxon>
        <taxon>Oryzeae</taxon>
        <taxon>Oryzinae</taxon>
        <taxon>Leersia</taxon>
    </lineage>
</organism>
<dbReference type="STRING" id="77586.A0A0D9VZ46"/>
<sequence length="491" mass="54646">MSFDFSSAQYYLVYDANLASLSMIPLPLYFRKIGVPCDPLHTRCDVDVDDGCALVLFAKNYEYNREGSVSRWAWDGPIHRTRWPPRTDSPRCLARDEREGAAAASSLQGTAIFSLQAGARRLSAAVGLLLVFFAAIATAAVFGFQLTRYINKEAKTAASPKKSPESTSNISPAAQVDLKDHRWFQGRRRGEKLANEVGHVGRGLVNPPRTTPIVRSVYFDALFVWSPSISSPPPQAAEEPWQFREPRFPEGIPASFRHHVRFTSGGHAFWADLTNGVLCCRCSDLLSVFGDDVEFRFIDLPPGYEWSINPDFVHPEIFRTMGCGSGDSIKFISISTHDSVPENADQTVTEGTLDTAATWQWIKGEELRVGDLWELEDFKKAGLPESLPVNPMLSTEGDVDDGGDLHFIVTTPTEEWEDIAGHPHMCRCDMTVVHHTCRFDMRSKRLVSSVRLSCAPEVVLAPRLLGCGFFRYLDSGHVYPVDNENLAADLL</sequence>
<feature type="domain" description="DUF1618" evidence="2">
    <location>
        <begin position="270"/>
        <end position="398"/>
    </location>
</feature>
<evidence type="ECO:0000256" key="1">
    <source>
        <dbReference type="SAM" id="Phobius"/>
    </source>
</evidence>
<dbReference type="PANTHER" id="PTHR33086">
    <property type="entry name" value="OS05G0468200 PROTEIN-RELATED"/>
    <property type="match status" value="1"/>
</dbReference>
<dbReference type="AlphaFoldDB" id="A0A0D9VZ46"/>
<dbReference type="Pfam" id="PF07762">
    <property type="entry name" value="DUF1618"/>
    <property type="match status" value="1"/>
</dbReference>
<feature type="transmembrane region" description="Helical" evidence="1">
    <location>
        <begin position="122"/>
        <end position="144"/>
    </location>
</feature>
<evidence type="ECO:0000313" key="4">
    <source>
        <dbReference type="Proteomes" id="UP000032180"/>
    </source>
</evidence>
<dbReference type="Gramene" id="LPERR03G28990.1">
    <property type="protein sequence ID" value="LPERR03G28990.1"/>
    <property type="gene ID" value="LPERR03G28990"/>
</dbReference>
<keyword evidence="1" id="KW-0472">Membrane</keyword>
<dbReference type="Proteomes" id="UP000032180">
    <property type="component" value="Chromosome 3"/>
</dbReference>
<keyword evidence="1" id="KW-0812">Transmembrane</keyword>
<dbReference type="HOGENOM" id="CLU_028502_3_0_1"/>
<reference evidence="3" key="3">
    <citation type="submission" date="2015-04" db="UniProtKB">
        <authorList>
            <consortium name="EnsemblPlants"/>
        </authorList>
    </citation>
    <scope>IDENTIFICATION</scope>
</reference>
<protein>
    <recommendedName>
        <fullName evidence="2">DUF1618 domain-containing protein</fullName>
    </recommendedName>
</protein>
<keyword evidence="4" id="KW-1185">Reference proteome</keyword>
<accession>A0A0D9VZ46</accession>
<name>A0A0D9VZ46_9ORYZ</name>
<proteinExistence type="predicted"/>
<reference evidence="4" key="2">
    <citation type="submission" date="2013-12" db="EMBL/GenBank/DDBJ databases">
        <authorList>
            <person name="Yu Y."/>
            <person name="Lee S."/>
            <person name="de Baynast K."/>
            <person name="Wissotski M."/>
            <person name="Liu L."/>
            <person name="Talag J."/>
            <person name="Goicoechea J."/>
            <person name="Angelova A."/>
            <person name="Jetty R."/>
            <person name="Kudrna D."/>
            <person name="Golser W."/>
            <person name="Rivera L."/>
            <person name="Zhang J."/>
            <person name="Wing R."/>
        </authorList>
    </citation>
    <scope>NUCLEOTIDE SEQUENCE</scope>
</reference>